<feature type="compositionally biased region" description="Low complexity" evidence="1">
    <location>
        <begin position="25"/>
        <end position="42"/>
    </location>
</feature>
<sequence length="86" mass="8631">VKKPPHDDEQTALQPDHNRVSVGNGSEPAGSEGPGSTSSTAGTVDSERSQQNTQEGQAKAPPEGTTSSGDGGSNNTNLQTPSEGAD</sequence>
<feature type="compositionally biased region" description="Low complexity" evidence="1">
    <location>
        <begin position="64"/>
        <end position="77"/>
    </location>
</feature>
<protein>
    <submittedName>
        <fullName evidence="2">Uncharacterized protein</fullName>
    </submittedName>
</protein>
<reference evidence="2 3" key="1">
    <citation type="submission" date="2017-03" db="EMBL/GenBank/DDBJ databases">
        <title>An alternative strategy for trypanosome survival in the mammalian bloodstream revealed through genome and transcriptome analysis of the ubiquitous bovine parasite Trypanosoma (Megatrypanum) theileri.</title>
        <authorList>
            <person name="Kelly S."/>
            <person name="Ivens A."/>
            <person name="Mott A."/>
            <person name="O'Neill E."/>
            <person name="Emms D."/>
            <person name="Macleod O."/>
            <person name="Voorheis P."/>
            <person name="Matthews J."/>
            <person name="Matthews K."/>
            <person name="Carrington M."/>
        </authorList>
    </citation>
    <scope>NUCLEOTIDE SEQUENCE [LARGE SCALE GENOMIC DNA]</scope>
    <source>
        <strain evidence="2">Edinburgh</strain>
    </source>
</reference>
<feature type="non-terminal residue" evidence="2">
    <location>
        <position position="1"/>
    </location>
</feature>
<dbReference type="VEuPathDB" id="TriTrypDB:TM35_001161000"/>
<evidence type="ECO:0000313" key="3">
    <source>
        <dbReference type="Proteomes" id="UP000192257"/>
    </source>
</evidence>
<name>A0A1X0NE11_9TRYP</name>
<evidence type="ECO:0000256" key="1">
    <source>
        <dbReference type="SAM" id="MobiDB-lite"/>
    </source>
</evidence>
<evidence type="ECO:0000313" key="2">
    <source>
        <dbReference type="EMBL" id="ORC81425.1"/>
    </source>
</evidence>
<organism evidence="2 3">
    <name type="scientific">Trypanosoma theileri</name>
    <dbReference type="NCBI Taxonomy" id="67003"/>
    <lineage>
        <taxon>Eukaryota</taxon>
        <taxon>Discoba</taxon>
        <taxon>Euglenozoa</taxon>
        <taxon>Kinetoplastea</taxon>
        <taxon>Metakinetoplastina</taxon>
        <taxon>Trypanosomatida</taxon>
        <taxon>Trypanosomatidae</taxon>
        <taxon>Trypanosoma</taxon>
    </lineage>
</organism>
<accession>A0A1X0NE11</accession>
<dbReference type="AlphaFoldDB" id="A0A1X0NE11"/>
<dbReference type="EMBL" id="NBCO01000116">
    <property type="protein sequence ID" value="ORC81425.1"/>
    <property type="molecule type" value="Genomic_DNA"/>
</dbReference>
<dbReference type="RefSeq" id="XP_028876937.1">
    <property type="nucleotide sequence ID" value="XM_029031761.1"/>
</dbReference>
<keyword evidence="3" id="KW-1185">Reference proteome</keyword>
<dbReference type="Proteomes" id="UP000192257">
    <property type="component" value="Unassembled WGS sequence"/>
</dbReference>
<feature type="non-terminal residue" evidence="2">
    <location>
        <position position="86"/>
    </location>
</feature>
<comment type="caution">
    <text evidence="2">The sequence shown here is derived from an EMBL/GenBank/DDBJ whole genome shotgun (WGS) entry which is preliminary data.</text>
</comment>
<feature type="region of interest" description="Disordered" evidence="1">
    <location>
        <begin position="1"/>
        <end position="86"/>
    </location>
</feature>
<dbReference type="GeneID" id="39991541"/>
<proteinExistence type="predicted"/>
<gene>
    <name evidence="2" type="ORF">TM35_001161000</name>
</gene>